<name>A0A131YMP4_RHIAP</name>
<feature type="signal peptide" evidence="4">
    <location>
        <begin position="1"/>
        <end position="18"/>
    </location>
</feature>
<dbReference type="EMBL" id="GEDV01008340">
    <property type="protein sequence ID" value="JAP80217.1"/>
    <property type="molecule type" value="Transcribed_RNA"/>
</dbReference>
<evidence type="ECO:0000256" key="2">
    <source>
        <dbReference type="ARBA" id="ARBA00022525"/>
    </source>
</evidence>
<dbReference type="GO" id="GO:0005615">
    <property type="term" value="C:extracellular space"/>
    <property type="evidence" value="ECO:0007669"/>
    <property type="project" value="TreeGrafter"/>
</dbReference>
<keyword evidence="4" id="KW-0732">Signal</keyword>
<dbReference type="AlphaFoldDB" id="A0A131YMP4"/>
<keyword evidence="3" id="KW-1015">Disulfide bond</keyword>
<evidence type="ECO:0000256" key="1">
    <source>
        <dbReference type="ARBA" id="ARBA00004613"/>
    </source>
</evidence>
<accession>A0A131YMP4</accession>
<dbReference type="Gene3D" id="4.10.410.10">
    <property type="entry name" value="Pancreatic trypsin inhibitor Kunitz domain"/>
    <property type="match status" value="2"/>
</dbReference>
<dbReference type="InterPro" id="IPR050098">
    <property type="entry name" value="TFPI/VKTCI-like"/>
</dbReference>
<dbReference type="GO" id="GO:0004867">
    <property type="term" value="F:serine-type endopeptidase inhibitor activity"/>
    <property type="evidence" value="ECO:0007669"/>
    <property type="project" value="InterPro"/>
</dbReference>
<keyword evidence="2" id="KW-0964">Secreted</keyword>
<proteinExistence type="predicted"/>
<dbReference type="PANTHER" id="PTHR10083:SF217">
    <property type="entry name" value="BOOPHILIN-H2"/>
    <property type="match status" value="1"/>
</dbReference>
<dbReference type="InterPro" id="IPR036880">
    <property type="entry name" value="Kunitz_BPTI_sf"/>
</dbReference>
<comment type="subcellular location">
    <subcellularLocation>
        <location evidence="1">Secreted</location>
    </subcellularLocation>
</comment>
<reference evidence="5" key="1">
    <citation type="journal article" date="2016" name="Ticks Tick Borne Dis.">
        <title>De novo assembly and annotation of the salivary gland transcriptome of Rhipicephalus appendiculatus male and female ticks during blood feeding.</title>
        <authorList>
            <person name="de Castro M.H."/>
            <person name="de Klerk D."/>
            <person name="Pienaar R."/>
            <person name="Latif A.A."/>
            <person name="Rees D.J."/>
            <person name="Mans B.J."/>
        </authorList>
    </citation>
    <scope>NUCLEOTIDE SEQUENCE</scope>
    <source>
        <tissue evidence="5">Salivary glands</tissue>
    </source>
</reference>
<dbReference type="SUPFAM" id="SSF57362">
    <property type="entry name" value="BPTI-like"/>
    <property type="match status" value="2"/>
</dbReference>
<evidence type="ECO:0000256" key="3">
    <source>
        <dbReference type="ARBA" id="ARBA00023157"/>
    </source>
</evidence>
<protein>
    <submittedName>
        <fullName evidence="5">Pancreatic trypsin inhibitor</fullName>
    </submittedName>
</protein>
<evidence type="ECO:0000313" key="5">
    <source>
        <dbReference type="EMBL" id="JAP80217.1"/>
    </source>
</evidence>
<organism evidence="5">
    <name type="scientific">Rhipicephalus appendiculatus</name>
    <name type="common">Brown ear tick</name>
    <dbReference type="NCBI Taxonomy" id="34631"/>
    <lineage>
        <taxon>Eukaryota</taxon>
        <taxon>Metazoa</taxon>
        <taxon>Ecdysozoa</taxon>
        <taxon>Arthropoda</taxon>
        <taxon>Chelicerata</taxon>
        <taxon>Arachnida</taxon>
        <taxon>Acari</taxon>
        <taxon>Parasitiformes</taxon>
        <taxon>Ixodida</taxon>
        <taxon>Ixodoidea</taxon>
        <taxon>Ixodidae</taxon>
        <taxon>Rhipicephalinae</taxon>
        <taxon>Rhipicephalus</taxon>
        <taxon>Rhipicephalus</taxon>
    </lineage>
</organism>
<sequence length="380" mass="42105">MNICATLRILFFAVLCKSAIPDAYDQRCGINLDSTIPLSKCSRQRWFFNRRIRVCTPSCNEAAPFSSKIECQGTCRSGDICNFPVASAVCDLEASPVYIYSPKDGSCFLTYDCTYFLNKFPTLPECYRTCKWLPQHITSSRTENAPHGPRLPSYVEILQLQHSSPSSRIPALKIAIPSEPPTKDIRCKTNAVPTALNHCLFKRWYYDESKRACLPTCSMEAPFINKLACDGVCRSAEVCQFPTASFPCFKEVHPVFIYNPNDQSCFKSFSCSYFGNKFPTLNECRQTCKKCTHTESLGCSTANTSQRNDHTHNLGLSHANPTLALYPGSPNSVGLIQHKQAAMPVGSSDHVLPGFSDNSIAFAGGKPLSPAFVNANDQLH</sequence>
<dbReference type="PANTHER" id="PTHR10083">
    <property type="entry name" value="KUNITZ-TYPE PROTEASE INHIBITOR-RELATED"/>
    <property type="match status" value="1"/>
</dbReference>
<feature type="chain" id="PRO_5007285488" evidence="4">
    <location>
        <begin position="19"/>
        <end position="380"/>
    </location>
</feature>
<evidence type="ECO:0000256" key="4">
    <source>
        <dbReference type="SAM" id="SignalP"/>
    </source>
</evidence>